<dbReference type="InterPro" id="IPR007872">
    <property type="entry name" value="DPH_MB_dom"/>
</dbReference>
<comment type="similarity">
    <text evidence="3">Belongs to the DPH4 family.</text>
</comment>
<comment type="subcellular location">
    <subcellularLocation>
        <location evidence="2">Mitochondrion</location>
    </subcellularLocation>
</comment>
<evidence type="ECO:0000256" key="4">
    <source>
        <dbReference type="ARBA" id="ARBA00010835"/>
    </source>
</evidence>
<dbReference type="InterPro" id="IPR045853">
    <property type="entry name" value="Pep_chain_release_fac_I_sf"/>
</dbReference>
<evidence type="ECO:0000256" key="9">
    <source>
        <dbReference type="ARBA" id="ARBA00023128"/>
    </source>
</evidence>
<dbReference type="GO" id="GO:0032543">
    <property type="term" value="P:mitochondrial translation"/>
    <property type="evidence" value="ECO:0007669"/>
    <property type="project" value="UniProtKB-ARBA"/>
</dbReference>
<dbReference type="InterPro" id="IPR052405">
    <property type="entry name" value="Mito_Transl_Release_Factor"/>
</dbReference>
<dbReference type="CDD" id="cd06257">
    <property type="entry name" value="DnaJ"/>
    <property type="match status" value="1"/>
</dbReference>
<dbReference type="PANTHER" id="PTHR46203:SF1">
    <property type="entry name" value="MITOCHONDRIAL TRANSLATION RELEASE FACTOR IN RESCUE"/>
    <property type="match status" value="1"/>
</dbReference>
<dbReference type="PANTHER" id="PTHR46203">
    <property type="entry name" value="PROBABLE PEPTIDE CHAIN RELEASE FACTOR C12ORF65"/>
    <property type="match status" value="1"/>
</dbReference>
<organism evidence="12 13">
    <name type="scientific">Thamnidium elegans</name>
    <dbReference type="NCBI Taxonomy" id="101142"/>
    <lineage>
        <taxon>Eukaryota</taxon>
        <taxon>Fungi</taxon>
        <taxon>Fungi incertae sedis</taxon>
        <taxon>Mucoromycota</taxon>
        <taxon>Mucoromycotina</taxon>
        <taxon>Mucoromycetes</taxon>
        <taxon>Mucorales</taxon>
        <taxon>Mucorineae</taxon>
        <taxon>Mucoraceae</taxon>
        <taxon>Thamnidium</taxon>
    </lineage>
</organism>
<keyword evidence="6" id="KW-0479">Metal-binding</keyword>
<gene>
    <name evidence="12" type="ORF">INT48_003728</name>
</gene>
<evidence type="ECO:0000256" key="8">
    <source>
        <dbReference type="ARBA" id="ARBA00023004"/>
    </source>
</evidence>
<dbReference type="Pfam" id="PF05207">
    <property type="entry name" value="Zn_ribbon_CSL"/>
    <property type="match status" value="1"/>
</dbReference>
<evidence type="ECO:0000256" key="10">
    <source>
        <dbReference type="SAM" id="MobiDB-lite"/>
    </source>
</evidence>
<evidence type="ECO:0000313" key="12">
    <source>
        <dbReference type="EMBL" id="KAG2231810.1"/>
    </source>
</evidence>
<dbReference type="Gene3D" id="3.10.660.10">
    <property type="entry name" value="DPH Zinc finger"/>
    <property type="match status" value="1"/>
</dbReference>
<dbReference type="GO" id="GO:0005739">
    <property type="term" value="C:mitochondrion"/>
    <property type="evidence" value="ECO:0007669"/>
    <property type="project" value="UniProtKB-SubCell"/>
</dbReference>
<dbReference type="PROSITE" id="PS50076">
    <property type="entry name" value="DNAJ_2"/>
    <property type="match status" value="1"/>
</dbReference>
<dbReference type="SUPFAM" id="SSF75620">
    <property type="entry name" value="Release factor"/>
    <property type="match status" value="1"/>
</dbReference>
<protein>
    <recommendedName>
        <fullName evidence="5">Diphthamide biosynthesis protein 4</fullName>
    </recommendedName>
</protein>
<comment type="function">
    <text evidence="1">Required for the first step of diphthamide biosynthesis, the transfer of 3-amino-3-carboxypropyl from S-adenosyl-L-methionine to a histidine residue. Diphthamide is a post-translational modification of histidine which occurs in elongation factor 2.</text>
</comment>
<dbReference type="InterPro" id="IPR036671">
    <property type="entry name" value="DPH_MB_sf"/>
</dbReference>
<dbReference type="InterPro" id="IPR036869">
    <property type="entry name" value="J_dom_sf"/>
</dbReference>
<evidence type="ECO:0000256" key="3">
    <source>
        <dbReference type="ARBA" id="ARBA00006169"/>
    </source>
</evidence>
<dbReference type="Gene3D" id="3.30.160.20">
    <property type="match status" value="1"/>
</dbReference>
<name>A0A8H7SNT7_9FUNG</name>
<keyword evidence="9" id="KW-0496">Mitochondrion</keyword>
<evidence type="ECO:0000256" key="5">
    <source>
        <dbReference type="ARBA" id="ARBA00021797"/>
    </source>
</evidence>
<dbReference type="Pfam" id="PF00472">
    <property type="entry name" value="RF-1"/>
    <property type="match status" value="1"/>
</dbReference>
<dbReference type="SUPFAM" id="SSF46565">
    <property type="entry name" value="Chaperone J-domain"/>
    <property type="match status" value="1"/>
</dbReference>
<evidence type="ECO:0000256" key="7">
    <source>
        <dbReference type="ARBA" id="ARBA00022946"/>
    </source>
</evidence>
<keyword evidence="13" id="KW-1185">Reference proteome</keyword>
<reference evidence="12" key="1">
    <citation type="submission" date="2021-01" db="EMBL/GenBank/DDBJ databases">
        <title>Metabolic potential, ecology and presence of endohyphal bacteria is reflected in genomic diversity of Mucoromycotina.</title>
        <authorList>
            <person name="Muszewska A."/>
            <person name="Okrasinska A."/>
            <person name="Steczkiewicz K."/>
            <person name="Drgas O."/>
            <person name="Orlowska M."/>
            <person name="Perlinska-Lenart U."/>
            <person name="Aleksandrzak-Piekarczyk T."/>
            <person name="Szatraj K."/>
            <person name="Zielenkiewicz U."/>
            <person name="Pilsyk S."/>
            <person name="Malc E."/>
            <person name="Mieczkowski P."/>
            <person name="Kruszewska J.S."/>
            <person name="Biernat P."/>
            <person name="Pawlowska J."/>
        </authorList>
    </citation>
    <scope>NUCLEOTIDE SEQUENCE</scope>
    <source>
        <strain evidence="12">WA0000018081</strain>
    </source>
</reference>
<dbReference type="GO" id="GO:0046872">
    <property type="term" value="F:metal ion binding"/>
    <property type="evidence" value="ECO:0007669"/>
    <property type="project" value="UniProtKB-KW"/>
</dbReference>
<dbReference type="PRINTS" id="PR00625">
    <property type="entry name" value="JDOMAIN"/>
</dbReference>
<evidence type="ECO:0000256" key="6">
    <source>
        <dbReference type="ARBA" id="ARBA00022723"/>
    </source>
</evidence>
<dbReference type="InterPro" id="IPR000352">
    <property type="entry name" value="Pep_chain_release_fac_I"/>
</dbReference>
<comment type="similarity">
    <text evidence="4">Belongs to the prokaryotic/mitochondrial release factor family.</text>
</comment>
<evidence type="ECO:0000259" key="11">
    <source>
        <dbReference type="PROSITE" id="PS50076"/>
    </source>
</evidence>
<dbReference type="AlphaFoldDB" id="A0A8H7SNT7"/>
<sequence length="244" mass="27509">MSTHYEVLQVSESASLDIIKQRFQQLILQHHPDKRTTTDDDNNVHKILKAWEILRNTTSRKSYDIELATKRNKQDLAIGAEIDLDDMEYNEQTSSFAMVCRCSGDYVITEDELELGIDIVALRTFATKPPAGRKKIVLNDQDLIETFVKGSGPGGQCINKRSSCVDLRHIPTGIRVQCQQSRSLADNRGIARKLLREKLDDLENGILSKNGQKATKIAKQKARRAKRAKEKYAPATTPEICKGE</sequence>
<dbReference type="Proteomes" id="UP000613177">
    <property type="component" value="Unassembled WGS sequence"/>
</dbReference>
<dbReference type="GO" id="GO:0003747">
    <property type="term" value="F:translation release factor activity"/>
    <property type="evidence" value="ECO:0007669"/>
    <property type="project" value="InterPro"/>
</dbReference>
<evidence type="ECO:0000256" key="1">
    <source>
        <dbReference type="ARBA" id="ARBA00003474"/>
    </source>
</evidence>
<dbReference type="EMBL" id="JAEPRE010000134">
    <property type="protein sequence ID" value="KAG2231810.1"/>
    <property type="molecule type" value="Genomic_DNA"/>
</dbReference>
<keyword evidence="8" id="KW-0408">Iron</keyword>
<dbReference type="Gene3D" id="1.10.287.110">
    <property type="entry name" value="DnaJ domain"/>
    <property type="match status" value="1"/>
</dbReference>
<feature type="region of interest" description="Disordered" evidence="10">
    <location>
        <begin position="223"/>
        <end position="244"/>
    </location>
</feature>
<proteinExistence type="inferred from homology"/>
<feature type="domain" description="J" evidence="11">
    <location>
        <begin position="3"/>
        <end position="67"/>
    </location>
</feature>
<accession>A0A8H7SNT7</accession>
<dbReference type="SMART" id="SM00271">
    <property type="entry name" value="DnaJ"/>
    <property type="match status" value="1"/>
</dbReference>
<evidence type="ECO:0000313" key="13">
    <source>
        <dbReference type="Proteomes" id="UP000613177"/>
    </source>
</evidence>
<evidence type="ECO:0000256" key="2">
    <source>
        <dbReference type="ARBA" id="ARBA00004173"/>
    </source>
</evidence>
<keyword evidence="7" id="KW-0809">Transit peptide</keyword>
<dbReference type="Pfam" id="PF00226">
    <property type="entry name" value="DnaJ"/>
    <property type="match status" value="1"/>
</dbReference>
<comment type="caution">
    <text evidence="12">The sequence shown here is derived from an EMBL/GenBank/DDBJ whole genome shotgun (WGS) entry which is preliminary data.</text>
</comment>
<dbReference type="InterPro" id="IPR001623">
    <property type="entry name" value="DnaJ_domain"/>
</dbReference>